<evidence type="ECO:0000313" key="1">
    <source>
        <dbReference type="EMBL" id="REK88988.1"/>
    </source>
</evidence>
<sequence>MPPQIGAPARRALERAGYLRLSQLAGASETELRQLHGMGPKALGILRDALAAQGMSFAEE</sequence>
<evidence type="ECO:0000313" key="2">
    <source>
        <dbReference type="Proteomes" id="UP000262477"/>
    </source>
</evidence>
<comment type="caution">
    <text evidence="1">The sequence shown here is derived from an EMBL/GenBank/DDBJ whole genome shotgun (WGS) entry which is preliminary data.</text>
</comment>
<proteinExistence type="predicted"/>
<dbReference type="Proteomes" id="UP000262477">
    <property type="component" value="Unassembled WGS sequence"/>
</dbReference>
<dbReference type="Gene3D" id="1.10.150.20">
    <property type="entry name" value="5' to 3' exonuclease, C-terminal subdomain"/>
    <property type="match status" value="1"/>
</dbReference>
<reference evidence="1 2" key="1">
    <citation type="submission" date="2018-08" db="EMBL/GenBank/DDBJ databases">
        <title>Streptomyces NEAU-D10 sp. nov., a novel Actinomycete isolated from soil.</title>
        <authorList>
            <person name="Jin L."/>
        </authorList>
    </citation>
    <scope>NUCLEOTIDE SEQUENCE [LARGE SCALE GENOMIC DNA]</scope>
    <source>
        <strain evidence="1 2">NEAU-D10</strain>
    </source>
</reference>
<accession>A0A371Q2R7</accession>
<keyword evidence="1" id="KW-0238">DNA-binding</keyword>
<dbReference type="OrthoDB" id="7950977at2"/>
<dbReference type="GO" id="GO:0003677">
    <property type="term" value="F:DNA binding"/>
    <property type="evidence" value="ECO:0007669"/>
    <property type="project" value="UniProtKB-KW"/>
</dbReference>
<dbReference type="SUPFAM" id="SSF47789">
    <property type="entry name" value="C-terminal domain of RNA polymerase alpha subunit"/>
    <property type="match status" value="1"/>
</dbReference>
<gene>
    <name evidence="1" type="ORF">DY245_18235</name>
</gene>
<dbReference type="EMBL" id="QUAC01000142">
    <property type="protein sequence ID" value="REK88988.1"/>
    <property type="molecule type" value="Genomic_DNA"/>
</dbReference>
<dbReference type="AlphaFoldDB" id="A0A371Q2R7"/>
<keyword evidence="2" id="KW-1185">Reference proteome</keyword>
<organism evidence="1 2">
    <name type="scientific">Streptomyces inhibens</name>
    <dbReference type="NCBI Taxonomy" id="2293571"/>
    <lineage>
        <taxon>Bacteria</taxon>
        <taxon>Bacillati</taxon>
        <taxon>Actinomycetota</taxon>
        <taxon>Actinomycetes</taxon>
        <taxon>Kitasatosporales</taxon>
        <taxon>Streptomycetaceae</taxon>
        <taxon>Streptomyces</taxon>
    </lineage>
</organism>
<name>A0A371Q2R7_STRIH</name>
<protein>
    <submittedName>
        <fullName evidence="1">DNA-binding protein</fullName>
    </submittedName>
</protein>